<dbReference type="InterPro" id="IPR016292">
    <property type="entry name" value="Epoxide_hydrolase"/>
</dbReference>
<dbReference type="Pfam" id="PF06441">
    <property type="entry name" value="EHN"/>
    <property type="match status" value="1"/>
</dbReference>
<dbReference type="InParanoid" id="A0A316YWY8"/>
<evidence type="ECO:0000313" key="8">
    <source>
        <dbReference type="Proteomes" id="UP000245768"/>
    </source>
</evidence>
<dbReference type="PANTHER" id="PTHR21661">
    <property type="entry name" value="EPOXIDE HYDROLASE 1-RELATED"/>
    <property type="match status" value="1"/>
</dbReference>
<dbReference type="GO" id="GO:0097176">
    <property type="term" value="P:epoxide metabolic process"/>
    <property type="evidence" value="ECO:0007669"/>
    <property type="project" value="TreeGrafter"/>
</dbReference>
<reference evidence="7 8" key="1">
    <citation type="journal article" date="2018" name="Mol. Biol. Evol.">
        <title>Broad Genomic Sampling Reveals a Smut Pathogenic Ancestry of the Fungal Clade Ustilaginomycotina.</title>
        <authorList>
            <person name="Kijpornyongpan T."/>
            <person name="Mondo S.J."/>
            <person name="Barry K."/>
            <person name="Sandor L."/>
            <person name="Lee J."/>
            <person name="Lipzen A."/>
            <person name="Pangilinan J."/>
            <person name="LaButti K."/>
            <person name="Hainaut M."/>
            <person name="Henrissat B."/>
            <person name="Grigoriev I.V."/>
            <person name="Spatafora J.W."/>
            <person name="Aime M.C."/>
        </authorList>
    </citation>
    <scope>NUCLEOTIDE SEQUENCE [LARGE SCALE GENOMIC DNA]</scope>
    <source>
        <strain evidence="7 8">MCA 4198</strain>
    </source>
</reference>
<evidence type="ECO:0000256" key="1">
    <source>
        <dbReference type="ARBA" id="ARBA00010088"/>
    </source>
</evidence>
<sequence length="410" mass="45715">MVLLTTLIRFLAVAAVVAAAPQPFKVAFDADDVQRMKDLTKGTLLPEKALYSATSSQFGISYNKLAEMKSLLENLDTNALQDKLNGEPMFTSVIDGYTIQYVHKQAADPSKAIPIILSHGWPGTWYEYYPVIDALVKGDGKGGPTFNVVVPSTPGFGYSTNPGPNFTNYDTAELYHKLMTQELGYKNYGAAGGDFGGVTTYGLYNNHSECALAHFWTLPYFPLTFDMLKQQYPIEAARLTSFEVNGQQITNEWLLKQMGYFQEQAFRPATIGLALQDNPVGQLAWIGEKYVSWSDPAAGSASIGSQFDTQRMVEFIAIYYLSKTFQSSVFQYTRSGNDFLLTASKSQSKRPFAQSVFNYEILRVPKFYTERLGNLQYYNTHGHGGHFPGTDQPNAVIADLRESFAKLYRP</sequence>
<feature type="active site" description="Proton acceptor" evidence="4">
    <location>
        <position position="386"/>
    </location>
</feature>
<dbReference type="InterPro" id="IPR000639">
    <property type="entry name" value="Epox_hydrolase-like"/>
</dbReference>
<evidence type="ECO:0000256" key="5">
    <source>
        <dbReference type="SAM" id="SignalP"/>
    </source>
</evidence>
<feature type="chain" id="PRO_5016453411" evidence="5">
    <location>
        <begin position="20"/>
        <end position="410"/>
    </location>
</feature>
<dbReference type="SUPFAM" id="SSF53474">
    <property type="entry name" value="alpha/beta-Hydrolases"/>
    <property type="match status" value="1"/>
</dbReference>
<feature type="signal peptide" evidence="5">
    <location>
        <begin position="1"/>
        <end position="19"/>
    </location>
</feature>
<dbReference type="PIRSF" id="PIRSF001112">
    <property type="entry name" value="Epoxide_hydrolase"/>
    <property type="match status" value="1"/>
</dbReference>
<feature type="domain" description="Epoxide hydrolase N-terminal" evidence="6">
    <location>
        <begin position="21"/>
        <end position="128"/>
    </location>
</feature>
<feature type="active site" description="Proton donor" evidence="4">
    <location>
        <position position="332"/>
    </location>
</feature>
<dbReference type="PANTHER" id="PTHR21661:SF35">
    <property type="entry name" value="EPOXIDE HYDROLASE"/>
    <property type="match status" value="1"/>
</dbReference>
<dbReference type="RefSeq" id="XP_025379781.1">
    <property type="nucleotide sequence ID" value="XM_025524420.1"/>
</dbReference>
<dbReference type="Gene3D" id="3.40.50.1820">
    <property type="entry name" value="alpha/beta hydrolase"/>
    <property type="match status" value="1"/>
</dbReference>
<evidence type="ECO:0000256" key="2">
    <source>
        <dbReference type="ARBA" id="ARBA00022797"/>
    </source>
</evidence>
<dbReference type="OrthoDB" id="7130006at2759"/>
<keyword evidence="3 7" id="KW-0378">Hydrolase</keyword>
<keyword evidence="5" id="KW-0732">Signal</keyword>
<dbReference type="STRING" id="215250.A0A316YWY8"/>
<evidence type="ECO:0000259" key="6">
    <source>
        <dbReference type="Pfam" id="PF06441"/>
    </source>
</evidence>
<gene>
    <name evidence="7" type="ORF">FA10DRAFT_293355</name>
</gene>
<name>A0A316YWY8_9BASI</name>
<dbReference type="Proteomes" id="UP000245768">
    <property type="component" value="Unassembled WGS sequence"/>
</dbReference>
<organism evidence="7 8">
    <name type="scientific">Acaromyces ingoldii</name>
    <dbReference type="NCBI Taxonomy" id="215250"/>
    <lineage>
        <taxon>Eukaryota</taxon>
        <taxon>Fungi</taxon>
        <taxon>Dikarya</taxon>
        <taxon>Basidiomycota</taxon>
        <taxon>Ustilaginomycotina</taxon>
        <taxon>Exobasidiomycetes</taxon>
        <taxon>Exobasidiales</taxon>
        <taxon>Cryptobasidiaceae</taxon>
        <taxon>Acaromyces</taxon>
    </lineage>
</organism>
<dbReference type="PRINTS" id="PR00412">
    <property type="entry name" value="EPOXHYDRLASE"/>
</dbReference>
<comment type="similarity">
    <text evidence="1">Belongs to the peptidase S33 family.</text>
</comment>
<dbReference type="GO" id="GO:0004301">
    <property type="term" value="F:epoxide hydrolase activity"/>
    <property type="evidence" value="ECO:0007669"/>
    <property type="project" value="TreeGrafter"/>
</dbReference>
<evidence type="ECO:0000313" key="7">
    <source>
        <dbReference type="EMBL" id="PWN92583.1"/>
    </source>
</evidence>
<dbReference type="AlphaFoldDB" id="A0A316YWY8"/>
<dbReference type="InterPro" id="IPR029058">
    <property type="entry name" value="AB_hydrolase_fold"/>
</dbReference>
<evidence type="ECO:0000256" key="4">
    <source>
        <dbReference type="PIRSR" id="PIRSR001112-1"/>
    </source>
</evidence>
<evidence type="ECO:0000256" key="3">
    <source>
        <dbReference type="ARBA" id="ARBA00022801"/>
    </source>
</evidence>
<proteinExistence type="inferred from homology"/>
<dbReference type="InterPro" id="IPR010497">
    <property type="entry name" value="Epoxide_hydro_N"/>
</dbReference>
<keyword evidence="8" id="KW-1185">Reference proteome</keyword>
<keyword evidence="2" id="KW-0058">Aromatic hydrocarbons catabolism</keyword>
<accession>A0A316YWY8</accession>
<protein>
    <submittedName>
        <fullName evidence="7">Alpha/beta-hydrolase</fullName>
    </submittedName>
</protein>
<feature type="active site" description="Nucleophile" evidence="4">
    <location>
        <position position="194"/>
    </location>
</feature>
<dbReference type="EMBL" id="KZ819635">
    <property type="protein sequence ID" value="PWN92583.1"/>
    <property type="molecule type" value="Genomic_DNA"/>
</dbReference>
<dbReference type="GeneID" id="37046336"/>